<evidence type="ECO:0000256" key="1">
    <source>
        <dbReference type="ARBA" id="ARBA00004123"/>
    </source>
</evidence>
<evidence type="ECO:0000313" key="8">
    <source>
        <dbReference type="EMBL" id="MCL7034609.1"/>
    </source>
</evidence>
<evidence type="ECO:0000256" key="3">
    <source>
        <dbReference type="ARBA" id="ARBA00023125"/>
    </source>
</evidence>
<dbReference type="AlphaFoldDB" id="A0AA41V8F8"/>
<gene>
    <name evidence="8" type="ORF">MKW94_007422</name>
</gene>
<dbReference type="GO" id="GO:0005634">
    <property type="term" value="C:nucleus"/>
    <property type="evidence" value="ECO:0007669"/>
    <property type="project" value="UniProtKB-SubCell"/>
</dbReference>
<proteinExistence type="predicted"/>
<keyword evidence="6" id="KW-0175">Coiled coil</keyword>
<dbReference type="InterPro" id="IPR036879">
    <property type="entry name" value="TF_MADSbox_sf"/>
</dbReference>
<keyword evidence="9" id="KW-1185">Reference proteome</keyword>
<dbReference type="PROSITE" id="PS50066">
    <property type="entry name" value="MADS_BOX_2"/>
    <property type="match status" value="1"/>
</dbReference>
<evidence type="ECO:0000256" key="5">
    <source>
        <dbReference type="ARBA" id="ARBA00023242"/>
    </source>
</evidence>
<dbReference type="GO" id="GO:0000978">
    <property type="term" value="F:RNA polymerase II cis-regulatory region sequence-specific DNA binding"/>
    <property type="evidence" value="ECO:0007669"/>
    <property type="project" value="TreeGrafter"/>
</dbReference>
<dbReference type="Gene3D" id="3.40.1810.10">
    <property type="entry name" value="Transcription factor, MADS-box"/>
    <property type="match status" value="1"/>
</dbReference>
<keyword evidence="5" id="KW-0539">Nucleus</keyword>
<protein>
    <recommendedName>
        <fullName evidence="7">MADS-box domain-containing protein</fullName>
    </recommendedName>
</protein>
<evidence type="ECO:0000256" key="4">
    <source>
        <dbReference type="ARBA" id="ARBA00023163"/>
    </source>
</evidence>
<reference evidence="8" key="1">
    <citation type="submission" date="2022-03" db="EMBL/GenBank/DDBJ databases">
        <title>A functionally conserved STORR gene fusion in Papaver species that diverged 16.8 million years ago.</title>
        <authorList>
            <person name="Catania T."/>
        </authorList>
    </citation>
    <scope>NUCLEOTIDE SEQUENCE</scope>
    <source>
        <strain evidence="8">S-191538</strain>
    </source>
</reference>
<evidence type="ECO:0000256" key="6">
    <source>
        <dbReference type="SAM" id="Coils"/>
    </source>
</evidence>
<dbReference type="Proteomes" id="UP001177140">
    <property type="component" value="Unassembled WGS sequence"/>
</dbReference>
<dbReference type="EMBL" id="JAJJMA010147523">
    <property type="protein sequence ID" value="MCL7034609.1"/>
    <property type="molecule type" value="Genomic_DNA"/>
</dbReference>
<dbReference type="GO" id="GO:0000981">
    <property type="term" value="F:DNA-binding transcription factor activity, RNA polymerase II-specific"/>
    <property type="evidence" value="ECO:0007669"/>
    <property type="project" value="TreeGrafter"/>
</dbReference>
<dbReference type="GO" id="GO:0046983">
    <property type="term" value="F:protein dimerization activity"/>
    <property type="evidence" value="ECO:0007669"/>
    <property type="project" value="InterPro"/>
</dbReference>
<feature type="coiled-coil region" evidence="6">
    <location>
        <begin position="100"/>
        <end position="127"/>
    </location>
</feature>
<evidence type="ECO:0000259" key="7">
    <source>
        <dbReference type="PROSITE" id="PS50066"/>
    </source>
</evidence>
<dbReference type="SUPFAM" id="SSF55455">
    <property type="entry name" value="SRF-like"/>
    <property type="match status" value="1"/>
</dbReference>
<dbReference type="PANTHER" id="PTHR11945:SF782">
    <property type="entry name" value="OS11G0229900 PROTEIN"/>
    <property type="match status" value="1"/>
</dbReference>
<evidence type="ECO:0000256" key="2">
    <source>
        <dbReference type="ARBA" id="ARBA00023015"/>
    </source>
</evidence>
<dbReference type="PRINTS" id="PR00404">
    <property type="entry name" value="MADSDOMAIN"/>
</dbReference>
<dbReference type="Pfam" id="PF00319">
    <property type="entry name" value="SRF-TF"/>
    <property type="match status" value="1"/>
</dbReference>
<sequence length="173" mass="19825">MGKGRRKIEIEKIEDRQRRNVTFTKRRQGLFKKAEDLSRLTGAEIALIVFSPGGNPFTYSSSPSNDLFNHKFDAKEDEEVDAGDDGYWWDNLNVEGLDTIEKLTAMKNQLIEVKEKIAKRKQELLAKSISTGTPDTTTTTTSAVCKFFFFFFFWVLKTAVPRDQTARTAKPRF</sequence>
<keyword evidence="3" id="KW-0238">DNA-binding</keyword>
<feature type="domain" description="MADS-box" evidence="7">
    <location>
        <begin position="3"/>
        <end position="63"/>
    </location>
</feature>
<comment type="subcellular location">
    <subcellularLocation>
        <location evidence="1">Nucleus</location>
    </subcellularLocation>
</comment>
<dbReference type="CDD" id="cd00120">
    <property type="entry name" value="MADS"/>
    <property type="match status" value="1"/>
</dbReference>
<keyword evidence="4" id="KW-0804">Transcription</keyword>
<name>A0AA41V8F8_PAPNU</name>
<keyword evidence="2" id="KW-0805">Transcription regulation</keyword>
<dbReference type="PANTHER" id="PTHR11945">
    <property type="entry name" value="MADS BOX PROTEIN"/>
    <property type="match status" value="1"/>
</dbReference>
<dbReference type="InterPro" id="IPR002100">
    <property type="entry name" value="TF_MADSbox"/>
</dbReference>
<organism evidence="8 9">
    <name type="scientific">Papaver nudicaule</name>
    <name type="common">Iceland poppy</name>
    <dbReference type="NCBI Taxonomy" id="74823"/>
    <lineage>
        <taxon>Eukaryota</taxon>
        <taxon>Viridiplantae</taxon>
        <taxon>Streptophyta</taxon>
        <taxon>Embryophyta</taxon>
        <taxon>Tracheophyta</taxon>
        <taxon>Spermatophyta</taxon>
        <taxon>Magnoliopsida</taxon>
        <taxon>Ranunculales</taxon>
        <taxon>Papaveraceae</taxon>
        <taxon>Papaveroideae</taxon>
        <taxon>Papaver</taxon>
    </lineage>
</organism>
<dbReference type="SMART" id="SM00432">
    <property type="entry name" value="MADS"/>
    <property type="match status" value="1"/>
</dbReference>
<accession>A0AA41V8F8</accession>
<evidence type="ECO:0000313" key="9">
    <source>
        <dbReference type="Proteomes" id="UP001177140"/>
    </source>
</evidence>
<comment type="caution">
    <text evidence="8">The sequence shown here is derived from an EMBL/GenBank/DDBJ whole genome shotgun (WGS) entry which is preliminary data.</text>
</comment>